<dbReference type="InterPro" id="IPR054179">
    <property type="entry name" value="PSD13_N"/>
</dbReference>
<accession>A0A165WLZ4</accession>
<keyword evidence="1" id="KW-0647">Proteasome</keyword>
<name>A0A165WLZ4_9AGAM</name>
<protein>
    <recommendedName>
        <fullName evidence="3">PSD13 N-terminal domain-containing protein</fullName>
    </recommendedName>
</protein>
<proteinExistence type="predicted"/>
<dbReference type="PANTHER" id="PTHR10539">
    <property type="entry name" value="26S PROTEASOME NON-ATPASE REGULATORY SUBUNIT 13"/>
    <property type="match status" value="1"/>
</dbReference>
<organism evidence="4 5">
    <name type="scientific">Sistotremastrum suecicum HHB10207 ss-3</name>
    <dbReference type="NCBI Taxonomy" id="1314776"/>
    <lineage>
        <taxon>Eukaryota</taxon>
        <taxon>Fungi</taxon>
        <taxon>Dikarya</taxon>
        <taxon>Basidiomycota</taxon>
        <taxon>Agaricomycotina</taxon>
        <taxon>Agaricomycetes</taxon>
        <taxon>Sistotremastrales</taxon>
        <taxon>Sistotremastraceae</taxon>
        <taxon>Sistotremastrum</taxon>
    </lineage>
</organism>
<dbReference type="PANTHER" id="PTHR10539:SF0">
    <property type="entry name" value="26S PROTEASOME NON-ATPASE REGULATORY SUBUNIT 13"/>
    <property type="match status" value="1"/>
</dbReference>
<dbReference type="AlphaFoldDB" id="A0A165WLZ4"/>
<evidence type="ECO:0000256" key="1">
    <source>
        <dbReference type="ARBA" id="ARBA00022942"/>
    </source>
</evidence>
<evidence type="ECO:0000256" key="2">
    <source>
        <dbReference type="SAM" id="SignalP"/>
    </source>
</evidence>
<feature type="signal peptide" evidence="2">
    <location>
        <begin position="1"/>
        <end position="26"/>
    </location>
</feature>
<dbReference type="Pfam" id="PF22037">
    <property type="entry name" value="PSD13_N"/>
    <property type="match status" value="1"/>
</dbReference>
<evidence type="ECO:0000313" key="4">
    <source>
        <dbReference type="EMBL" id="KZT31315.1"/>
    </source>
</evidence>
<dbReference type="GO" id="GO:0005634">
    <property type="term" value="C:nucleus"/>
    <property type="evidence" value="ECO:0007669"/>
    <property type="project" value="TreeGrafter"/>
</dbReference>
<dbReference type="EMBL" id="KV428657">
    <property type="protein sequence ID" value="KZT31315.1"/>
    <property type="molecule type" value="Genomic_DNA"/>
</dbReference>
<dbReference type="InterPro" id="IPR035298">
    <property type="entry name" value="PSMD13"/>
</dbReference>
<sequence length="348" mass="39969">MHGHFWKRGRCFQFLAPAFLVKLIFGTNLQDSPTQKYHLSAAISCNMPPRRRTAVEFVDVEVYPDCEPPVLFRRIKTRHAQSQISVLLTALTESPPPSINRHYNSSRNLYNNKLWHQLNNSIFAYYHKPDSRTYRLELFNSFIRDFESKLNTLRLVDLVIIVAREINNPKTQVTASGGRAVSATVAHAKLPWEESEDRRKDSDKCAKALEQLPSVENTARHTTILPPTSTERNPNTRRINAMLFSTQLASPSRTPLPLKEKLLRAHGLAMVVLMKEEIYNLANCVYFCRQPFVLVTETFGIPAYVTRLLVDHVYPRHESSQSEFYPGDHSNQSTQWCQMLSEVEKLVG</sequence>
<evidence type="ECO:0000313" key="5">
    <source>
        <dbReference type="Proteomes" id="UP000076798"/>
    </source>
</evidence>
<dbReference type="GO" id="GO:0005198">
    <property type="term" value="F:structural molecule activity"/>
    <property type="evidence" value="ECO:0007669"/>
    <property type="project" value="TreeGrafter"/>
</dbReference>
<dbReference type="GO" id="GO:0006511">
    <property type="term" value="P:ubiquitin-dependent protein catabolic process"/>
    <property type="evidence" value="ECO:0007669"/>
    <property type="project" value="TreeGrafter"/>
</dbReference>
<gene>
    <name evidence="4" type="ORF">SISSUDRAFT_1067865</name>
</gene>
<keyword evidence="5" id="KW-1185">Reference proteome</keyword>
<dbReference type="STRING" id="1314776.A0A165WLZ4"/>
<dbReference type="OrthoDB" id="1093at2759"/>
<feature type="chain" id="PRO_5007868536" description="PSD13 N-terminal domain-containing protein" evidence="2">
    <location>
        <begin position="27"/>
        <end position="348"/>
    </location>
</feature>
<keyword evidence="2" id="KW-0732">Signal</keyword>
<reference evidence="4 5" key="1">
    <citation type="journal article" date="2016" name="Mol. Biol. Evol.">
        <title>Comparative Genomics of Early-Diverging Mushroom-Forming Fungi Provides Insights into the Origins of Lignocellulose Decay Capabilities.</title>
        <authorList>
            <person name="Nagy L.G."/>
            <person name="Riley R."/>
            <person name="Tritt A."/>
            <person name="Adam C."/>
            <person name="Daum C."/>
            <person name="Floudas D."/>
            <person name="Sun H."/>
            <person name="Yadav J.S."/>
            <person name="Pangilinan J."/>
            <person name="Larsson K.H."/>
            <person name="Matsuura K."/>
            <person name="Barry K."/>
            <person name="Labutti K."/>
            <person name="Kuo R."/>
            <person name="Ohm R.A."/>
            <person name="Bhattacharya S.S."/>
            <person name="Shirouzu T."/>
            <person name="Yoshinaga Y."/>
            <person name="Martin F.M."/>
            <person name="Grigoriev I.V."/>
            <person name="Hibbett D.S."/>
        </authorList>
    </citation>
    <scope>NUCLEOTIDE SEQUENCE [LARGE SCALE GENOMIC DNA]</scope>
    <source>
        <strain evidence="4 5">HHB10207 ss-3</strain>
    </source>
</reference>
<evidence type="ECO:0000259" key="3">
    <source>
        <dbReference type="Pfam" id="PF22037"/>
    </source>
</evidence>
<dbReference type="Proteomes" id="UP000076798">
    <property type="component" value="Unassembled WGS sequence"/>
</dbReference>
<dbReference type="GO" id="GO:0005829">
    <property type="term" value="C:cytosol"/>
    <property type="evidence" value="ECO:0007669"/>
    <property type="project" value="TreeGrafter"/>
</dbReference>
<dbReference type="GO" id="GO:0008541">
    <property type="term" value="C:proteasome regulatory particle, lid subcomplex"/>
    <property type="evidence" value="ECO:0007669"/>
    <property type="project" value="TreeGrafter"/>
</dbReference>
<feature type="domain" description="PSD13 N-terminal" evidence="3">
    <location>
        <begin position="105"/>
        <end position="173"/>
    </location>
</feature>